<evidence type="ECO:0000313" key="5">
    <source>
        <dbReference type="Proteomes" id="UP001182556"/>
    </source>
</evidence>
<feature type="compositionally biased region" description="Acidic residues" evidence="3">
    <location>
        <begin position="168"/>
        <end position="195"/>
    </location>
</feature>
<gene>
    <name evidence="4" type="ORF">DB88DRAFT_479338</name>
</gene>
<keyword evidence="2" id="KW-0698">rRNA processing</keyword>
<evidence type="ECO:0000313" key="4">
    <source>
        <dbReference type="EMBL" id="KAK1927812.1"/>
    </source>
</evidence>
<sequence length="228" mass="24479">MASASSSQQTLPSPSILLFARGVVAILDLWPALTIAVAEQWGGPESADKKVWIASTIIDEWEQRTSYLPAAPSSEPTPLQVDPADAKDPALDLDDLADLLNQMMTDEFDANLEDGSIDAVASDIIKLWHDILIPPSAEITPELLVGAFEQKAAAQRKKGIQASRGADPEEGDDLDDDASGSGSDDEDEGDMDVDEAPQLVAREPKEKEEPVVDEDGFTLVQSKGRKGR</sequence>
<evidence type="ECO:0000256" key="1">
    <source>
        <dbReference type="ARBA" id="ARBA00006524"/>
    </source>
</evidence>
<proteinExistence type="inferred from homology"/>
<dbReference type="GO" id="GO:0006364">
    <property type="term" value="P:rRNA processing"/>
    <property type="evidence" value="ECO:0007669"/>
    <property type="project" value="UniProtKB-KW"/>
</dbReference>
<feature type="region of interest" description="Disordered" evidence="3">
    <location>
        <begin position="156"/>
        <end position="228"/>
    </location>
</feature>
<dbReference type="Pfam" id="PF10273">
    <property type="entry name" value="WGG"/>
    <property type="match status" value="1"/>
</dbReference>
<protein>
    <submittedName>
        <fullName evidence="4">20S pre-rRNA processing of protein</fullName>
    </submittedName>
</protein>
<dbReference type="Proteomes" id="UP001182556">
    <property type="component" value="Unassembled WGS sequence"/>
</dbReference>
<dbReference type="InterPro" id="IPR019398">
    <property type="entry name" value="Pre-rRNA_process_TSR2"/>
</dbReference>
<comment type="similarity">
    <text evidence="1">Belongs to the TSR2 family.</text>
</comment>
<evidence type="ECO:0000256" key="2">
    <source>
        <dbReference type="ARBA" id="ARBA00022552"/>
    </source>
</evidence>
<comment type="caution">
    <text evidence="4">The sequence shown here is derived from an EMBL/GenBank/DDBJ whole genome shotgun (WGS) entry which is preliminary data.</text>
</comment>
<dbReference type="PANTHER" id="PTHR21250">
    <property type="entry name" value="PRE-RRNA-PROCESSING PROTEIN TSR2 HOMOLOG"/>
    <property type="match status" value="1"/>
</dbReference>
<organism evidence="4 5">
    <name type="scientific">Papiliotrema laurentii</name>
    <name type="common">Cryptococcus laurentii</name>
    <dbReference type="NCBI Taxonomy" id="5418"/>
    <lineage>
        <taxon>Eukaryota</taxon>
        <taxon>Fungi</taxon>
        <taxon>Dikarya</taxon>
        <taxon>Basidiomycota</taxon>
        <taxon>Agaricomycotina</taxon>
        <taxon>Tremellomycetes</taxon>
        <taxon>Tremellales</taxon>
        <taxon>Rhynchogastremaceae</taxon>
        <taxon>Papiliotrema</taxon>
    </lineage>
</organism>
<dbReference type="EMBL" id="JAODAN010000001">
    <property type="protein sequence ID" value="KAK1927812.1"/>
    <property type="molecule type" value="Genomic_DNA"/>
</dbReference>
<keyword evidence="5" id="KW-1185">Reference proteome</keyword>
<name>A0AAD9FWY3_PAPLA</name>
<dbReference type="AlphaFoldDB" id="A0AAD9FWY3"/>
<reference evidence="4" key="1">
    <citation type="submission" date="2023-02" db="EMBL/GenBank/DDBJ databases">
        <title>Identification and recombinant expression of a fungal hydrolase from Papiliotrema laurentii that hydrolyzes apple cutin and clears colloidal polyester polyurethane.</title>
        <authorList>
            <consortium name="DOE Joint Genome Institute"/>
            <person name="Roman V.A."/>
            <person name="Bojanowski C."/>
            <person name="Crable B.R."/>
            <person name="Wagner D.N."/>
            <person name="Hung C.S."/>
            <person name="Nadeau L.J."/>
            <person name="Schratz L."/>
            <person name="Haridas S."/>
            <person name="Pangilinan J."/>
            <person name="Lipzen A."/>
            <person name="Na H."/>
            <person name="Yan M."/>
            <person name="Ng V."/>
            <person name="Grigoriev I.V."/>
            <person name="Spatafora J.W."/>
            <person name="Barlow D."/>
            <person name="Biffinger J."/>
            <person name="Kelley-Loughnane N."/>
            <person name="Varaljay V.A."/>
            <person name="Crookes-Goodson W.J."/>
        </authorList>
    </citation>
    <scope>NUCLEOTIDE SEQUENCE</scope>
    <source>
        <strain evidence="4">5307AH</strain>
    </source>
</reference>
<accession>A0AAD9FWY3</accession>
<evidence type="ECO:0000256" key="3">
    <source>
        <dbReference type="SAM" id="MobiDB-lite"/>
    </source>
</evidence>